<reference evidence="1" key="1">
    <citation type="submission" date="2017-05" db="UniProtKB">
        <authorList>
            <consortium name="EnsemblMetazoa"/>
        </authorList>
    </citation>
    <scope>IDENTIFICATION</scope>
</reference>
<accession>A0A1X7UBN2</accession>
<organism evidence="1">
    <name type="scientific">Amphimedon queenslandica</name>
    <name type="common">Sponge</name>
    <dbReference type="NCBI Taxonomy" id="400682"/>
    <lineage>
        <taxon>Eukaryota</taxon>
        <taxon>Metazoa</taxon>
        <taxon>Porifera</taxon>
        <taxon>Demospongiae</taxon>
        <taxon>Heteroscleromorpha</taxon>
        <taxon>Haplosclerida</taxon>
        <taxon>Niphatidae</taxon>
        <taxon>Amphimedon</taxon>
    </lineage>
</organism>
<dbReference type="InParanoid" id="A0A1X7UBN2"/>
<name>A0A1X7UBN2_AMPQE</name>
<dbReference type="EnsemblMetazoa" id="Aqu2.1.24871_001">
    <property type="protein sequence ID" value="Aqu2.1.24871_001"/>
    <property type="gene ID" value="Aqu2.1.24871"/>
</dbReference>
<dbReference type="AlphaFoldDB" id="A0A1X7UBN2"/>
<protein>
    <submittedName>
        <fullName evidence="1">Uncharacterized protein</fullName>
    </submittedName>
</protein>
<proteinExistence type="predicted"/>
<sequence length="69" mass="7983">MLEKAKKSRMEGTSANTIRHHNSKIVTCSDIIQYNIKTPIHNKQEHLHLLSFSTLFPTGQHVEHHPRQS</sequence>
<evidence type="ECO:0000313" key="1">
    <source>
        <dbReference type="EnsemblMetazoa" id="Aqu2.1.24871_001"/>
    </source>
</evidence>